<protein>
    <submittedName>
        <fullName evidence="5">Sensory transduction protein lytR</fullName>
    </submittedName>
    <submittedName>
        <fullName evidence="4">Two component transcriptional regulator, LytTR family</fullName>
    </submittedName>
</protein>
<keyword evidence="6" id="KW-1185">Reference proteome</keyword>
<evidence type="ECO:0000313" key="5">
    <source>
        <dbReference type="EMBL" id="SQB44833.1"/>
    </source>
</evidence>
<gene>
    <name evidence="5" type="primary">lytR_4</name>
    <name evidence="5" type="ORF">NCTC13492_02625</name>
    <name evidence="4" type="ORF">SAMN05421542_0851</name>
</gene>
<dbReference type="STRING" id="445960.SAMN05421542_0851"/>
<dbReference type="RefSeq" id="WP_089733854.1">
    <property type="nucleotide sequence ID" value="NZ_FNEG01000001.1"/>
</dbReference>
<evidence type="ECO:0000313" key="6">
    <source>
        <dbReference type="Proteomes" id="UP000199426"/>
    </source>
</evidence>
<evidence type="ECO:0000313" key="7">
    <source>
        <dbReference type="Proteomes" id="UP000251670"/>
    </source>
</evidence>
<accession>A0A2X2X3U6</accession>
<dbReference type="SMART" id="SM00448">
    <property type="entry name" value="REC"/>
    <property type="match status" value="1"/>
</dbReference>
<dbReference type="Pfam" id="PF00072">
    <property type="entry name" value="Response_reg"/>
    <property type="match status" value="1"/>
</dbReference>
<evidence type="ECO:0000259" key="2">
    <source>
        <dbReference type="PROSITE" id="PS50110"/>
    </source>
</evidence>
<feature type="domain" description="Response regulatory" evidence="2">
    <location>
        <begin position="3"/>
        <end position="115"/>
    </location>
</feature>
<dbReference type="InterPro" id="IPR007492">
    <property type="entry name" value="LytTR_DNA-bd_dom"/>
</dbReference>
<dbReference type="SMART" id="SM00850">
    <property type="entry name" value="LytTR"/>
    <property type="match status" value="1"/>
</dbReference>
<dbReference type="InterPro" id="IPR046947">
    <property type="entry name" value="LytR-like"/>
</dbReference>
<keyword evidence="1" id="KW-0597">Phosphoprotein</keyword>
<dbReference type="EMBL" id="UAWB01000005">
    <property type="protein sequence ID" value="SQB44833.1"/>
    <property type="molecule type" value="Genomic_DNA"/>
</dbReference>
<dbReference type="Pfam" id="PF04397">
    <property type="entry name" value="LytTR"/>
    <property type="match status" value="1"/>
</dbReference>
<dbReference type="GO" id="GO:0003677">
    <property type="term" value="F:DNA binding"/>
    <property type="evidence" value="ECO:0007669"/>
    <property type="project" value="InterPro"/>
</dbReference>
<dbReference type="PANTHER" id="PTHR37299:SF1">
    <property type="entry name" value="STAGE 0 SPORULATION PROTEIN A HOMOLOG"/>
    <property type="match status" value="1"/>
</dbReference>
<dbReference type="Proteomes" id="UP000251670">
    <property type="component" value="Unassembled WGS sequence"/>
</dbReference>
<dbReference type="PANTHER" id="PTHR37299">
    <property type="entry name" value="TRANSCRIPTIONAL REGULATOR-RELATED"/>
    <property type="match status" value="1"/>
</dbReference>
<feature type="modified residue" description="4-aspartylphosphate" evidence="1">
    <location>
        <position position="55"/>
    </location>
</feature>
<dbReference type="Proteomes" id="UP000199426">
    <property type="component" value="Unassembled WGS sequence"/>
</dbReference>
<dbReference type="InterPro" id="IPR011006">
    <property type="entry name" value="CheY-like_superfamily"/>
</dbReference>
<evidence type="ECO:0000313" key="4">
    <source>
        <dbReference type="EMBL" id="SDI32800.1"/>
    </source>
</evidence>
<dbReference type="GO" id="GO:0000156">
    <property type="term" value="F:phosphorelay response regulator activity"/>
    <property type="evidence" value="ECO:0007669"/>
    <property type="project" value="InterPro"/>
</dbReference>
<dbReference type="AlphaFoldDB" id="A0A2X2X3U6"/>
<organism evidence="5 7">
    <name type="scientific">Chryseobacterium jejuense</name>
    <dbReference type="NCBI Taxonomy" id="445960"/>
    <lineage>
        <taxon>Bacteria</taxon>
        <taxon>Pseudomonadati</taxon>
        <taxon>Bacteroidota</taxon>
        <taxon>Flavobacteriia</taxon>
        <taxon>Flavobacteriales</taxon>
        <taxon>Weeksellaceae</taxon>
        <taxon>Chryseobacterium group</taxon>
        <taxon>Chryseobacterium</taxon>
    </lineage>
</organism>
<evidence type="ECO:0000256" key="1">
    <source>
        <dbReference type="PROSITE-ProRule" id="PRU00169"/>
    </source>
</evidence>
<evidence type="ECO:0000259" key="3">
    <source>
        <dbReference type="PROSITE" id="PS50930"/>
    </source>
</evidence>
<dbReference type="Gene3D" id="2.40.50.1020">
    <property type="entry name" value="LytTr DNA-binding domain"/>
    <property type="match status" value="1"/>
</dbReference>
<sequence length="251" mass="29659">MKKYLIVEDERLAFSELKRMVDHLRPDYQLLGRTESVLESVEFLQEHQPDFILMDISLSDGSCFEIFNPIKVEVPIIFTTAYDEYAIQAFKVNSIDYLLKPISEEDLERALIKLENLHFDKEQKEIGIRMVESSLMKKIKNRFLVHSRDGYLYVESRNIAYFYSEEKVVMLHTFDNKRYIINYTLDQLEGQLTEDAFFRISRNCIANIKAIKGIKKAVNSRLAIEFEPECPHEIIVSRVRVQNFLEWLNDD</sequence>
<proteinExistence type="predicted"/>
<dbReference type="SUPFAM" id="SSF52172">
    <property type="entry name" value="CheY-like"/>
    <property type="match status" value="1"/>
</dbReference>
<feature type="domain" description="HTH LytTR-type" evidence="3">
    <location>
        <begin position="143"/>
        <end position="250"/>
    </location>
</feature>
<dbReference type="InterPro" id="IPR001789">
    <property type="entry name" value="Sig_transdc_resp-reg_receiver"/>
</dbReference>
<dbReference type="PROSITE" id="PS50110">
    <property type="entry name" value="RESPONSE_REGULATORY"/>
    <property type="match status" value="1"/>
</dbReference>
<dbReference type="Gene3D" id="3.40.50.2300">
    <property type="match status" value="1"/>
</dbReference>
<name>A0A2X2X3U6_CHRJE</name>
<dbReference type="EMBL" id="FNEG01000001">
    <property type="protein sequence ID" value="SDI32800.1"/>
    <property type="molecule type" value="Genomic_DNA"/>
</dbReference>
<dbReference type="PROSITE" id="PS50930">
    <property type="entry name" value="HTH_LYTTR"/>
    <property type="match status" value="1"/>
</dbReference>
<reference evidence="5 7" key="2">
    <citation type="submission" date="2018-06" db="EMBL/GenBank/DDBJ databases">
        <authorList>
            <consortium name="Pathogen Informatics"/>
            <person name="Doyle S."/>
        </authorList>
    </citation>
    <scope>NUCLEOTIDE SEQUENCE [LARGE SCALE GENOMIC DNA]</scope>
    <source>
        <strain evidence="5 7">NCTC13492</strain>
    </source>
</reference>
<reference evidence="4 6" key="1">
    <citation type="submission" date="2016-10" db="EMBL/GenBank/DDBJ databases">
        <authorList>
            <person name="Varghese N."/>
            <person name="Submissions S."/>
        </authorList>
    </citation>
    <scope>NUCLEOTIDE SEQUENCE [LARGE SCALE GENOMIC DNA]</scope>
    <source>
        <strain evidence="4 6">DSM 19299</strain>
    </source>
</reference>
<dbReference type="OrthoDB" id="2168082at2"/>